<evidence type="ECO:0000256" key="1">
    <source>
        <dbReference type="ARBA" id="ARBA00004141"/>
    </source>
</evidence>
<feature type="domain" description="Sodium/calcium exchanger membrane region" evidence="6">
    <location>
        <begin position="191"/>
        <end position="330"/>
    </location>
</feature>
<evidence type="ECO:0000256" key="5">
    <source>
        <dbReference type="SAM" id="Phobius"/>
    </source>
</evidence>
<dbReference type="InterPro" id="IPR044880">
    <property type="entry name" value="NCX_ion-bd_dom_sf"/>
</dbReference>
<reference evidence="7 8" key="1">
    <citation type="submission" date="2017-03" db="EMBL/GenBank/DDBJ databases">
        <title>Genome sequence of Clostridium hungatei DSM 14427.</title>
        <authorList>
            <person name="Poehlein A."/>
            <person name="Daniel R."/>
        </authorList>
    </citation>
    <scope>NUCLEOTIDE SEQUENCE [LARGE SCALE GENOMIC DNA]</scope>
    <source>
        <strain evidence="7 8">DSM 14427</strain>
    </source>
</reference>
<comment type="caution">
    <text evidence="7">The sequence shown here is derived from an EMBL/GenBank/DDBJ whole genome shotgun (WGS) entry which is preliminary data.</text>
</comment>
<evidence type="ECO:0000256" key="4">
    <source>
        <dbReference type="ARBA" id="ARBA00023136"/>
    </source>
</evidence>
<gene>
    <name evidence="7" type="ORF">CLHUN_18620</name>
</gene>
<feature type="transmembrane region" description="Helical" evidence="5">
    <location>
        <begin position="75"/>
        <end position="101"/>
    </location>
</feature>
<feature type="transmembrane region" description="Helical" evidence="5">
    <location>
        <begin position="313"/>
        <end position="330"/>
    </location>
</feature>
<name>A0A1V4SM31_RUMHU</name>
<proteinExistence type="predicted"/>
<feature type="transmembrane region" description="Helical" evidence="5">
    <location>
        <begin position="284"/>
        <end position="304"/>
    </location>
</feature>
<evidence type="ECO:0000256" key="2">
    <source>
        <dbReference type="ARBA" id="ARBA00022692"/>
    </source>
</evidence>
<evidence type="ECO:0000313" key="8">
    <source>
        <dbReference type="Proteomes" id="UP000191554"/>
    </source>
</evidence>
<dbReference type="RefSeq" id="WP_080064300.1">
    <property type="nucleotide sequence ID" value="NZ_MZGX01000010.1"/>
</dbReference>
<sequence>MLQNVLILLLSLGIILMGCELFTNGIEWLGKRLKLGDGVVGSILSAVGTCLPETLIPIIALLFSKGKPESTDIGIGAIVGAPFMLSTLAFFITGLSVVVFAKRRKTGLILNVNLDILSRDISFFVVVYTSMVLVSTVNLGVVKNMLAVVLLGCYAYYVFKTVDSDKCSDGEIDDLTFSRAFNTKTNLFVILLQVLVALAVIIIGAELFVGNIEVVSKGLGISTLALSIIITPVATELPEKFNSVIWISKSKDTLSLGNITGAMVFQSCIPVSIGILATGWRLDIITVVSALLALGSALVTYIWIKLKKQLNPLPLLSGGLFYAIFIVFLIERGFN</sequence>
<dbReference type="InterPro" id="IPR004837">
    <property type="entry name" value="NaCa_Exmemb"/>
</dbReference>
<dbReference type="InterPro" id="IPR004481">
    <property type="entry name" value="K/Na/Ca-exchanger"/>
</dbReference>
<keyword evidence="8" id="KW-1185">Reference proteome</keyword>
<dbReference type="STRING" id="48256.CLHUN_18620"/>
<dbReference type="GO" id="GO:0006874">
    <property type="term" value="P:intracellular calcium ion homeostasis"/>
    <property type="evidence" value="ECO:0007669"/>
    <property type="project" value="TreeGrafter"/>
</dbReference>
<dbReference type="PANTHER" id="PTHR10846:SF8">
    <property type="entry name" value="INNER MEMBRANE PROTEIN YRBG"/>
    <property type="match status" value="1"/>
</dbReference>
<keyword evidence="4 5" id="KW-0472">Membrane</keyword>
<dbReference type="Proteomes" id="UP000191554">
    <property type="component" value="Unassembled WGS sequence"/>
</dbReference>
<dbReference type="GO" id="GO:0005262">
    <property type="term" value="F:calcium channel activity"/>
    <property type="evidence" value="ECO:0007669"/>
    <property type="project" value="TreeGrafter"/>
</dbReference>
<keyword evidence="3 5" id="KW-1133">Transmembrane helix</keyword>
<dbReference type="Pfam" id="PF01699">
    <property type="entry name" value="Na_Ca_ex"/>
    <property type="match status" value="2"/>
</dbReference>
<dbReference type="Gene3D" id="1.20.1420.30">
    <property type="entry name" value="NCX, central ion-binding region"/>
    <property type="match status" value="1"/>
</dbReference>
<comment type="subcellular location">
    <subcellularLocation>
        <location evidence="1">Membrane</location>
        <topology evidence="1">Multi-pass membrane protein</topology>
    </subcellularLocation>
</comment>
<feature type="transmembrane region" description="Helical" evidence="5">
    <location>
        <begin position="256"/>
        <end position="278"/>
    </location>
</feature>
<protein>
    <submittedName>
        <fullName evidence="7">Putative calcium/sodium:proton antiporter</fullName>
    </submittedName>
</protein>
<dbReference type="OrthoDB" id="9786081at2"/>
<dbReference type="GO" id="GO:0005886">
    <property type="term" value="C:plasma membrane"/>
    <property type="evidence" value="ECO:0007669"/>
    <property type="project" value="TreeGrafter"/>
</dbReference>
<evidence type="ECO:0000259" key="6">
    <source>
        <dbReference type="Pfam" id="PF01699"/>
    </source>
</evidence>
<organism evidence="7 8">
    <name type="scientific">Ruminiclostridium hungatei</name>
    <name type="common">Clostridium hungatei</name>
    <dbReference type="NCBI Taxonomy" id="48256"/>
    <lineage>
        <taxon>Bacteria</taxon>
        <taxon>Bacillati</taxon>
        <taxon>Bacillota</taxon>
        <taxon>Clostridia</taxon>
        <taxon>Eubacteriales</taxon>
        <taxon>Oscillospiraceae</taxon>
        <taxon>Ruminiclostridium</taxon>
    </lineage>
</organism>
<dbReference type="GO" id="GO:0008273">
    <property type="term" value="F:calcium, potassium:sodium antiporter activity"/>
    <property type="evidence" value="ECO:0007669"/>
    <property type="project" value="TreeGrafter"/>
</dbReference>
<evidence type="ECO:0000313" key="7">
    <source>
        <dbReference type="EMBL" id="OPX44307.1"/>
    </source>
</evidence>
<keyword evidence="2 5" id="KW-0812">Transmembrane</keyword>
<dbReference type="EMBL" id="MZGX01000010">
    <property type="protein sequence ID" value="OPX44307.1"/>
    <property type="molecule type" value="Genomic_DNA"/>
</dbReference>
<feature type="transmembrane region" description="Helical" evidence="5">
    <location>
        <begin position="187"/>
        <end position="208"/>
    </location>
</feature>
<feature type="transmembrane region" description="Helical" evidence="5">
    <location>
        <begin position="121"/>
        <end position="141"/>
    </location>
</feature>
<dbReference type="PANTHER" id="PTHR10846">
    <property type="entry name" value="SODIUM/POTASSIUM/CALCIUM EXCHANGER"/>
    <property type="match status" value="1"/>
</dbReference>
<feature type="transmembrane region" description="Helical" evidence="5">
    <location>
        <begin position="39"/>
        <end position="63"/>
    </location>
</feature>
<feature type="transmembrane region" description="Helical" evidence="5">
    <location>
        <begin position="214"/>
        <end position="235"/>
    </location>
</feature>
<evidence type="ECO:0000256" key="3">
    <source>
        <dbReference type="ARBA" id="ARBA00022989"/>
    </source>
</evidence>
<dbReference type="AlphaFoldDB" id="A0A1V4SM31"/>
<accession>A0A1V4SM31</accession>
<feature type="domain" description="Sodium/calcium exchanger membrane region" evidence="6">
    <location>
        <begin position="5"/>
        <end position="159"/>
    </location>
</feature>